<dbReference type="EMBL" id="CAMGYJ010000011">
    <property type="protein sequence ID" value="CAI0602073.1"/>
    <property type="molecule type" value="Genomic_DNA"/>
</dbReference>
<feature type="non-terminal residue" evidence="1">
    <location>
        <position position="153"/>
    </location>
</feature>
<keyword evidence="2" id="KW-1185">Reference proteome</keyword>
<gene>
    <name evidence="1" type="ORF">LITE_LOCUS50250</name>
</gene>
<protein>
    <submittedName>
        <fullName evidence="1">Uncharacterized protein</fullName>
    </submittedName>
</protein>
<name>A0AAV0RVZ7_9ROSI</name>
<reference evidence="1" key="1">
    <citation type="submission" date="2022-08" db="EMBL/GenBank/DDBJ databases">
        <authorList>
            <person name="Gutierrez-Valencia J."/>
        </authorList>
    </citation>
    <scope>NUCLEOTIDE SEQUENCE</scope>
</reference>
<proteinExistence type="predicted"/>
<evidence type="ECO:0000313" key="1">
    <source>
        <dbReference type="EMBL" id="CAI0602073.1"/>
    </source>
</evidence>
<sequence>PQQPLIFIAFSLSLHRKSPSPPLPSTPTYLSLLGFNQGEALTREAKKALGRNEFKDVALILTRRRRSRFFHHRLGLGVAEAGKSFRERGIWTVIWGRWIFKVAADLGAVIWAAAYLGAAVIFLRRLASPSFVALRQIEIHKRNRAPASFLPSD</sequence>
<dbReference type="AlphaFoldDB" id="A0AAV0RVZ7"/>
<accession>A0AAV0RVZ7</accession>
<organism evidence="1 2">
    <name type="scientific">Linum tenue</name>
    <dbReference type="NCBI Taxonomy" id="586396"/>
    <lineage>
        <taxon>Eukaryota</taxon>
        <taxon>Viridiplantae</taxon>
        <taxon>Streptophyta</taxon>
        <taxon>Embryophyta</taxon>
        <taxon>Tracheophyta</taxon>
        <taxon>Spermatophyta</taxon>
        <taxon>Magnoliopsida</taxon>
        <taxon>eudicotyledons</taxon>
        <taxon>Gunneridae</taxon>
        <taxon>Pentapetalae</taxon>
        <taxon>rosids</taxon>
        <taxon>fabids</taxon>
        <taxon>Malpighiales</taxon>
        <taxon>Linaceae</taxon>
        <taxon>Linum</taxon>
    </lineage>
</organism>
<feature type="non-terminal residue" evidence="1">
    <location>
        <position position="1"/>
    </location>
</feature>
<dbReference type="Proteomes" id="UP001154282">
    <property type="component" value="Unassembled WGS sequence"/>
</dbReference>
<evidence type="ECO:0000313" key="2">
    <source>
        <dbReference type="Proteomes" id="UP001154282"/>
    </source>
</evidence>
<comment type="caution">
    <text evidence="1">The sequence shown here is derived from an EMBL/GenBank/DDBJ whole genome shotgun (WGS) entry which is preliminary data.</text>
</comment>